<sequence>MFDLFESFTITTERKPNINIFGRISKNAASALPPILLLHGFPQSHHIWHRVTKQLVQHYSIVLIDLRGYGASSKPNGLQHYAKSAMARDCVKVMDSLGLTGPFFVCAHDRGARVAHKLCVDFPSRVKKALLLDICPTLAMYTSTDQKLAEAYFHWFFLIQPEPLPEMMINSCARGFGEFCLGIETEDDRSAFNDLCLEYYLSILECPDAVHSMCQDYRASATLDLDEARDDLSKGRLIQCPLRVLWAKQGVIEKCFDPLQEWRTVTAQDALVGGNSVDGGHFIPEAAPTVVIANILGFFV</sequence>
<proteinExistence type="predicted"/>
<name>A0ACC1NUD6_9HYPO</name>
<evidence type="ECO:0000313" key="2">
    <source>
        <dbReference type="Proteomes" id="UP001143910"/>
    </source>
</evidence>
<keyword evidence="2" id="KW-1185">Reference proteome</keyword>
<gene>
    <name evidence="1" type="ORF">NQ176_g1558</name>
</gene>
<evidence type="ECO:0000313" key="1">
    <source>
        <dbReference type="EMBL" id="KAJ2982176.1"/>
    </source>
</evidence>
<comment type="caution">
    <text evidence="1">The sequence shown here is derived from an EMBL/GenBank/DDBJ whole genome shotgun (WGS) entry which is preliminary data.</text>
</comment>
<protein>
    <submittedName>
        <fullName evidence="1">Uncharacterized protein</fullName>
    </submittedName>
</protein>
<organism evidence="1 2">
    <name type="scientific">Zarea fungicola</name>
    <dbReference type="NCBI Taxonomy" id="93591"/>
    <lineage>
        <taxon>Eukaryota</taxon>
        <taxon>Fungi</taxon>
        <taxon>Dikarya</taxon>
        <taxon>Ascomycota</taxon>
        <taxon>Pezizomycotina</taxon>
        <taxon>Sordariomycetes</taxon>
        <taxon>Hypocreomycetidae</taxon>
        <taxon>Hypocreales</taxon>
        <taxon>Cordycipitaceae</taxon>
        <taxon>Zarea</taxon>
    </lineage>
</organism>
<reference evidence="1" key="1">
    <citation type="submission" date="2022-08" db="EMBL/GenBank/DDBJ databases">
        <title>Genome Sequence of Lecanicillium fungicola.</title>
        <authorList>
            <person name="Buettner E."/>
        </authorList>
    </citation>
    <scope>NUCLEOTIDE SEQUENCE</scope>
    <source>
        <strain evidence="1">Babe33</strain>
    </source>
</reference>
<dbReference type="Proteomes" id="UP001143910">
    <property type="component" value="Unassembled WGS sequence"/>
</dbReference>
<accession>A0ACC1NUD6</accession>
<dbReference type="EMBL" id="JANJQO010000090">
    <property type="protein sequence ID" value="KAJ2982176.1"/>
    <property type="molecule type" value="Genomic_DNA"/>
</dbReference>